<name>A0AA46DZ52_9FUSO</name>
<proteinExistence type="predicted"/>
<reference evidence="3 4" key="1">
    <citation type="submission" date="2019-03" db="EMBL/GenBank/DDBJ databases">
        <title>Genomic Encyclopedia of Type Strains, Phase IV (KMG-IV): sequencing the most valuable type-strain genomes for metagenomic binning, comparative biology and taxonomic classification.</title>
        <authorList>
            <person name="Goeker M."/>
        </authorList>
    </citation>
    <scope>NUCLEOTIDE SEQUENCE [LARGE SCALE GENOMIC DNA]</scope>
    <source>
        <strain evidence="3 4">DSM 100055</strain>
    </source>
</reference>
<dbReference type="Proteomes" id="UP000294678">
    <property type="component" value="Unassembled WGS sequence"/>
</dbReference>
<feature type="transmembrane region" description="Helical" evidence="2">
    <location>
        <begin position="194"/>
        <end position="213"/>
    </location>
</feature>
<organism evidence="3 4">
    <name type="scientific">Hypnocyclicus thermotrophus</name>
    <dbReference type="NCBI Taxonomy" id="1627895"/>
    <lineage>
        <taxon>Bacteria</taxon>
        <taxon>Fusobacteriati</taxon>
        <taxon>Fusobacteriota</taxon>
        <taxon>Fusobacteriia</taxon>
        <taxon>Fusobacteriales</taxon>
        <taxon>Fusobacteriaceae</taxon>
        <taxon>Hypnocyclicus</taxon>
    </lineage>
</organism>
<evidence type="ECO:0000313" key="3">
    <source>
        <dbReference type="EMBL" id="TDT71419.1"/>
    </source>
</evidence>
<protein>
    <submittedName>
        <fullName evidence="3">Uncharacterized protein</fullName>
    </submittedName>
</protein>
<dbReference type="RefSeq" id="WP_134112684.1">
    <property type="nucleotide sequence ID" value="NZ_SOBG01000003.1"/>
</dbReference>
<dbReference type="EMBL" id="SOBG01000003">
    <property type="protein sequence ID" value="TDT71419.1"/>
    <property type="molecule type" value="Genomic_DNA"/>
</dbReference>
<gene>
    <name evidence="3" type="ORF">EV215_0792</name>
</gene>
<comment type="caution">
    <text evidence="3">The sequence shown here is derived from an EMBL/GenBank/DDBJ whole genome shotgun (WGS) entry which is preliminary data.</text>
</comment>
<evidence type="ECO:0000313" key="4">
    <source>
        <dbReference type="Proteomes" id="UP000294678"/>
    </source>
</evidence>
<feature type="coiled-coil region" evidence="1">
    <location>
        <begin position="64"/>
        <end position="98"/>
    </location>
</feature>
<keyword evidence="2" id="KW-1133">Transmembrane helix</keyword>
<keyword evidence="2" id="KW-0812">Transmembrane</keyword>
<evidence type="ECO:0000256" key="1">
    <source>
        <dbReference type="SAM" id="Coils"/>
    </source>
</evidence>
<keyword evidence="1" id="KW-0175">Coiled coil</keyword>
<sequence length="214" mass="25572">MKKIILFFIIYLLSFASFDNLLNTELEKNSDVIIKKLLEEKNKGKELDVGFFSKNKNKISEKIITKLKEKLVLKNKDINILSENYEEVDEILKKENNDFYEDKRVVGILKKTKYVINIKINEYTIKNYFYLKKDEKINFDIEIIDLSSKKTIFNKNSNIEFNKKVKNYKIYLLSLFLFVFGLLISFITKKYYTIKIMSITVFLIIILNIYYLII</sequence>
<evidence type="ECO:0000256" key="2">
    <source>
        <dbReference type="SAM" id="Phobius"/>
    </source>
</evidence>
<accession>A0AA46DZ52</accession>
<keyword evidence="2" id="KW-0472">Membrane</keyword>
<feature type="transmembrane region" description="Helical" evidence="2">
    <location>
        <begin position="168"/>
        <end position="187"/>
    </location>
</feature>
<keyword evidence="4" id="KW-1185">Reference proteome</keyword>
<dbReference type="AlphaFoldDB" id="A0AA46DZ52"/>